<dbReference type="Pfam" id="PF20805">
    <property type="entry name" value="Integrin_A_Ig_2"/>
    <property type="match status" value="1"/>
</dbReference>
<organism evidence="19 20">
    <name type="scientific">Pantherophis guttatus</name>
    <name type="common">Corn snake</name>
    <name type="synonym">Elaphe guttata</name>
    <dbReference type="NCBI Taxonomy" id="94885"/>
    <lineage>
        <taxon>Eukaryota</taxon>
        <taxon>Metazoa</taxon>
        <taxon>Chordata</taxon>
        <taxon>Craniata</taxon>
        <taxon>Vertebrata</taxon>
        <taxon>Euteleostomi</taxon>
        <taxon>Lepidosauria</taxon>
        <taxon>Squamata</taxon>
        <taxon>Bifurcata</taxon>
        <taxon>Unidentata</taxon>
        <taxon>Episquamata</taxon>
        <taxon>Toxicofera</taxon>
        <taxon>Serpentes</taxon>
        <taxon>Colubroidea</taxon>
        <taxon>Colubridae</taxon>
        <taxon>Colubrinae</taxon>
        <taxon>Pantherophis</taxon>
    </lineage>
</organism>
<sequence length="1071" mass="118601">MSFGLTLATQNDQVLVCGPTVHRACGRNLYVNGYCFLLNQNLQEKEHFPESLQECTHHPTDIAFLIDGSSSINEKNFEKMKQFVSEVIKNLSGRDTLFALMQFSGNFREHFNFKSQDPAHLVMEVEQLYGWTKTATAIRKVVRELFIAEKGSRNEATKILIVITDGSKLNDAAEYWEVIPEAEQAGIIRYAIGVGHAFSTIKVQQELKDIASEPDDDHVFKVNNFNALKSIQDQLQNKIFAIEGTQFQSSSSFQMEMSQEGLSALLTPQGPVIGAVGAYDWSGGLLLYQTSNRDPVFINISSTLKDMNNSYLGYSSQPVRFHGRNGLVVGAPRYDHIGKVVYFEKEALSREWRLKMEAVGEQVGSYFGATLCSVDLNQDTSTDLVLVGAPMYYDATAGGRVHVCLFKSEAFSCTESNSALKGEPGHLFGRFGASIAEVGDITGDKWTDVAIGAPLEDENAGAVYIFSGKRASIRHSYVQRIEGLKFSGRFSYFGQAISGGRDLTGDGLKDIAVGQQGRVLLLRSRPVLRVNVSIVFHPPSIPTSVFQWQRPTSQENVTSMAEVCFTISKVTQDFLGDEIRSELSYSLTLDSHRIKARASFTEVKSPTLQANISIGLEQKCQSYQIELSVGAEDTVTPVTLRLNYNLTGKSVAKVPDLLPILSKCSKPNYIAELPFEKNCGNDGLCEDILQTSFTFSGLQTLDVGLTPEFTITASLQNHGEDSYGSTLRFFYPAGLSYRKVTLLQQASRKVSRVQCPALEEEPSHNAICKINHPIFWSGAEAIFVATFDVSPDASLGDTLQIVVKADSENGGNGTKDVSYEATLPVRYAVNLLINMGEESTKYMNFTVGQEDARKSVEHRYEVKNLHERSIPFTVTFWIPVKLKGNPMWDVFQVIPSEPEVAKCVLERETPGSKDLLSDEAQPHLDCSTASCKIIQCNVLSLKIDKRPLEFKIKGDINFHWTSQVQQKKIILVSSGQISYNKRKYTQPEGFPQTQVQTVVERIEIYNSIPVIIGSSFGGLILLAMTAAALYKVGFFKRQYKQMLEEAGADNDAADQPSQNVELSPPSNDPVS</sequence>
<dbReference type="OMA" id="EHRYHVN"/>
<dbReference type="GO" id="GO:0008305">
    <property type="term" value="C:integrin complex"/>
    <property type="evidence" value="ECO:0007669"/>
    <property type="project" value="InterPro"/>
</dbReference>
<dbReference type="InterPro" id="IPR013517">
    <property type="entry name" value="FG-GAP"/>
</dbReference>
<dbReference type="InterPro" id="IPR028994">
    <property type="entry name" value="Integrin_alpha_N"/>
</dbReference>
<dbReference type="InterPro" id="IPR048633">
    <property type="entry name" value="ITGAX-like_Ig_3"/>
</dbReference>
<feature type="transmembrane region" description="Helical" evidence="16">
    <location>
        <begin position="1008"/>
        <end position="1030"/>
    </location>
</feature>
<dbReference type="Pfam" id="PF01839">
    <property type="entry name" value="FG-GAP"/>
    <property type="match status" value="2"/>
</dbReference>
<feature type="repeat" description="FG-GAP" evidence="15">
    <location>
        <begin position="479"/>
        <end position="539"/>
    </location>
</feature>
<dbReference type="Gene3D" id="2.130.10.130">
    <property type="entry name" value="Integrin alpha, N-terminal"/>
    <property type="match status" value="1"/>
</dbReference>
<dbReference type="PROSITE" id="PS50234">
    <property type="entry name" value="VWFA"/>
    <property type="match status" value="1"/>
</dbReference>
<dbReference type="InterPro" id="IPR036465">
    <property type="entry name" value="vWFA_dom_sf"/>
</dbReference>
<evidence type="ECO:0000256" key="7">
    <source>
        <dbReference type="ARBA" id="ARBA00022837"/>
    </source>
</evidence>
<feature type="compositionally biased region" description="Polar residues" evidence="17">
    <location>
        <begin position="1055"/>
        <end position="1071"/>
    </location>
</feature>
<keyword evidence="7" id="KW-0106">Calcium</keyword>
<evidence type="ECO:0000256" key="1">
    <source>
        <dbReference type="ARBA" id="ARBA00004479"/>
    </source>
</evidence>
<evidence type="ECO:0000259" key="18">
    <source>
        <dbReference type="PROSITE" id="PS50234"/>
    </source>
</evidence>
<dbReference type="InterPro" id="IPR018184">
    <property type="entry name" value="Integrin_alpha_C_CS"/>
</dbReference>
<name>A0A6P9BZX7_PANGU</name>
<evidence type="ECO:0000313" key="19">
    <source>
        <dbReference type="Proteomes" id="UP001652622"/>
    </source>
</evidence>
<keyword evidence="4" id="KW-0479">Metal-binding</keyword>
<keyword evidence="11 16" id="KW-0472">Membrane</keyword>
<evidence type="ECO:0000256" key="3">
    <source>
        <dbReference type="ARBA" id="ARBA00022692"/>
    </source>
</evidence>
<feature type="region of interest" description="Disordered" evidence="17">
    <location>
        <begin position="1046"/>
        <end position="1071"/>
    </location>
</feature>
<evidence type="ECO:0000256" key="4">
    <source>
        <dbReference type="ARBA" id="ARBA00022723"/>
    </source>
</evidence>
<evidence type="ECO:0000256" key="10">
    <source>
        <dbReference type="ARBA" id="ARBA00023037"/>
    </source>
</evidence>
<dbReference type="SMART" id="SM00327">
    <property type="entry name" value="VWA"/>
    <property type="match status" value="1"/>
</dbReference>
<dbReference type="Pfam" id="PF00092">
    <property type="entry name" value="VWA"/>
    <property type="match status" value="1"/>
</dbReference>
<evidence type="ECO:0000256" key="9">
    <source>
        <dbReference type="ARBA" id="ARBA00022989"/>
    </source>
</evidence>
<dbReference type="InterPro" id="IPR013519">
    <property type="entry name" value="Int_alpha_beta-p"/>
</dbReference>
<evidence type="ECO:0000313" key="20">
    <source>
        <dbReference type="RefSeq" id="XP_034275754.1"/>
    </source>
</evidence>
<dbReference type="GO" id="GO:0046872">
    <property type="term" value="F:metal ion binding"/>
    <property type="evidence" value="ECO:0007669"/>
    <property type="project" value="UniProtKB-KW"/>
</dbReference>
<keyword evidence="19" id="KW-1185">Reference proteome</keyword>
<comment type="subcellular location">
    <subcellularLocation>
        <location evidence="1 16">Membrane</location>
        <topology evidence="1 16">Single-pass type I membrane protein</topology>
    </subcellularLocation>
</comment>
<dbReference type="PRINTS" id="PR00453">
    <property type="entry name" value="VWFADOMAIN"/>
</dbReference>
<dbReference type="GO" id="GO:0009897">
    <property type="term" value="C:external side of plasma membrane"/>
    <property type="evidence" value="ECO:0007669"/>
    <property type="project" value="TreeGrafter"/>
</dbReference>
<dbReference type="SUPFAM" id="SSF53300">
    <property type="entry name" value="vWA-like"/>
    <property type="match status" value="1"/>
</dbReference>
<keyword evidence="10 16" id="KW-0401">Integrin</keyword>
<dbReference type="InterPro" id="IPR000413">
    <property type="entry name" value="Integrin_alpha"/>
</dbReference>
<dbReference type="AlphaFoldDB" id="A0A6P9BZX7"/>
<dbReference type="SUPFAM" id="SSF69318">
    <property type="entry name" value="Integrin alpha N-terminal domain"/>
    <property type="match status" value="1"/>
</dbReference>
<evidence type="ECO:0000256" key="14">
    <source>
        <dbReference type="ARBA" id="ARBA00023180"/>
    </source>
</evidence>
<evidence type="ECO:0000256" key="17">
    <source>
        <dbReference type="SAM" id="MobiDB-lite"/>
    </source>
</evidence>
<keyword evidence="9 16" id="KW-1133">Transmembrane helix</keyword>
<evidence type="ECO:0000256" key="8">
    <source>
        <dbReference type="ARBA" id="ARBA00022889"/>
    </source>
</evidence>
<keyword evidence="13 16" id="KW-0675">Receptor</keyword>
<feature type="domain" description="VWFA" evidence="18">
    <location>
        <begin position="61"/>
        <end position="235"/>
    </location>
</feature>
<dbReference type="InParanoid" id="A0A6P9BZX7"/>
<keyword evidence="6" id="KW-0677">Repeat</keyword>
<dbReference type="SMART" id="SM00191">
    <property type="entry name" value="Int_alpha"/>
    <property type="match status" value="4"/>
</dbReference>
<dbReference type="GeneID" id="117666859"/>
<proteinExistence type="inferred from homology"/>
<dbReference type="PROSITE" id="PS00242">
    <property type="entry name" value="INTEGRIN_ALPHA"/>
    <property type="match status" value="1"/>
</dbReference>
<dbReference type="InterPro" id="IPR002035">
    <property type="entry name" value="VWF_A"/>
</dbReference>
<dbReference type="PANTHER" id="PTHR23220:SF118">
    <property type="entry name" value="INTEGRIN ALPHA-X"/>
    <property type="match status" value="1"/>
</dbReference>
<gene>
    <name evidence="20" type="primary">LOC117666859</name>
</gene>
<dbReference type="GO" id="GO:0007229">
    <property type="term" value="P:integrin-mediated signaling pathway"/>
    <property type="evidence" value="ECO:0007669"/>
    <property type="project" value="UniProtKB-KW"/>
</dbReference>
<dbReference type="Gene3D" id="1.20.5.930">
    <property type="entry name" value="Bicelle-embedded integrin alpha(iib) transmembrane segment"/>
    <property type="match status" value="1"/>
</dbReference>
<dbReference type="GO" id="GO:0033627">
    <property type="term" value="P:cell adhesion mediated by integrin"/>
    <property type="evidence" value="ECO:0007669"/>
    <property type="project" value="TreeGrafter"/>
</dbReference>
<reference evidence="20" key="1">
    <citation type="submission" date="2025-08" db="UniProtKB">
        <authorList>
            <consortium name="RefSeq"/>
        </authorList>
    </citation>
    <scope>IDENTIFICATION</scope>
    <source>
        <tissue evidence="20">Blood</tissue>
    </source>
</reference>
<dbReference type="InterPro" id="IPR032695">
    <property type="entry name" value="Integrin_dom_sf"/>
</dbReference>
<dbReference type="Gene3D" id="2.60.40.1510">
    <property type="entry name" value="ntegrin, alpha v. Chain A, domain 3"/>
    <property type="match status" value="1"/>
</dbReference>
<evidence type="ECO:0000256" key="5">
    <source>
        <dbReference type="ARBA" id="ARBA00022729"/>
    </source>
</evidence>
<comment type="similarity">
    <text evidence="2 16">Belongs to the integrin alpha chain family.</text>
</comment>
<dbReference type="Pfam" id="PF21520">
    <property type="entry name" value="ITGAX-like_Ig_3"/>
    <property type="match status" value="1"/>
</dbReference>
<keyword evidence="12" id="KW-1015">Disulfide bond</keyword>
<dbReference type="GO" id="GO:0098609">
    <property type="term" value="P:cell-cell adhesion"/>
    <property type="evidence" value="ECO:0007669"/>
    <property type="project" value="TreeGrafter"/>
</dbReference>
<dbReference type="RefSeq" id="XP_034275754.1">
    <property type="nucleotide sequence ID" value="XM_034419863.2"/>
</dbReference>
<dbReference type="InterPro" id="IPR013649">
    <property type="entry name" value="Integrin_alpha_Ig-like_1"/>
</dbReference>
<evidence type="ECO:0000256" key="16">
    <source>
        <dbReference type="RuleBase" id="RU003762"/>
    </source>
</evidence>
<dbReference type="Pfam" id="PF08441">
    <property type="entry name" value="Integrin_A_Ig_1"/>
    <property type="match status" value="1"/>
</dbReference>
<keyword evidence="14" id="KW-0325">Glycoprotein</keyword>
<evidence type="ECO:0000256" key="15">
    <source>
        <dbReference type="PROSITE-ProRule" id="PRU00803"/>
    </source>
</evidence>
<dbReference type="Gene3D" id="2.60.40.1460">
    <property type="entry name" value="Integrin domains. Chain A, domain 2"/>
    <property type="match status" value="1"/>
</dbReference>
<dbReference type="PRINTS" id="PR01185">
    <property type="entry name" value="INTEGRINA"/>
</dbReference>
<dbReference type="GO" id="GO:0005178">
    <property type="term" value="F:integrin binding"/>
    <property type="evidence" value="ECO:0007669"/>
    <property type="project" value="TreeGrafter"/>
</dbReference>
<evidence type="ECO:0000256" key="12">
    <source>
        <dbReference type="ARBA" id="ARBA00023157"/>
    </source>
</evidence>
<dbReference type="InterPro" id="IPR048285">
    <property type="entry name" value="Integrin_alpha_Ig-like_2"/>
</dbReference>
<dbReference type="KEGG" id="pgut:117666859"/>
<accession>A0A6P9BZX7</accession>
<dbReference type="SUPFAM" id="SSF69179">
    <property type="entry name" value="Integrin domains"/>
    <property type="match status" value="3"/>
</dbReference>
<dbReference type="Gene3D" id="3.40.50.410">
    <property type="entry name" value="von Willebrand factor, type A domain"/>
    <property type="match status" value="1"/>
</dbReference>
<keyword evidence="3 16" id="KW-0812">Transmembrane</keyword>
<feature type="repeat" description="FG-GAP" evidence="15">
    <location>
        <begin position="417"/>
        <end position="475"/>
    </location>
</feature>
<evidence type="ECO:0000256" key="11">
    <source>
        <dbReference type="ARBA" id="ARBA00023136"/>
    </source>
</evidence>
<dbReference type="Gene3D" id="2.60.40.1530">
    <property type="entry name" value="ntegrin, alpha v. Chain A, domain 4"/>
    <property type="match status" value="1"/>
</dbReference>
<keyword evidence="8 16" id="KW-0130">Cell adhesion</keyword>
<dbReference type="PANTHER" id="PTHR23220">
    <property type="entry name" value="INTEGRIN ALPHA"/>
    <property type="match status" value="1"/>
</dbReference>
<dbReference type="Proteomes" id="UP001652622">
    <property type="component" value="Unplaced"/>
</dbReference>
<dbReference type="Pfam" id="PF00357">
    <property type="entry name" value="Integrin_alpha"/>
    <property type="match status" value="1"/>
</dbReference>
<evidence type="ECO:0000256" key="6">
    <source>
        <dbReference type="ARBA" id="ARBA00022737"/>
    </source>
</evidence>
<protein>
    <submittedName>
        <fullName evidence="20">Integrin alpha-X-like</fullName>
    </submittedName>
</protein>
<dbReference type="GO" id="GO:0007160">
    <property type="term" value="P:cell-matrix adhesion"/>
    <property type="evidence" value="ECO:0007669"/>
    <property type="project" value="TreeGrafter"/>
</dbReference>
<evidence type="ECO:0000256" key="2">
    <source>
        <dbReference type="ARBA" id="ARBA00008054"/>
    </source>
</evidence>
<dbReference type="PROSITE" id="PS51470">
    <property type="entry name" value="FG_GAP"/>
    <property type="match status" value="3"/>
</dbReference>
<keyword evidence="5" id="KW-0732">Signal</keyword>
<feature type="repeat" description="FG-GAP" evidence="15">
    <location>
        <begin position="353"/>
        <end position="413"/>
    </location>
</feature>
<evidence type="ECO:0000256" key="13">
    <source>
        <dbReference type="ARBA" id="ARBA00023170"/>
    </source>
</evidence>